<evidence type="ECO:0000256" key="2">
    <source>
        <dbReference type="ARBA" id="ARBA00022448"/>
    </source>
</evidence>
<dbReference type="CDD" id="cd00001">
    <property type="entry name" value="PTS_IIB_man"/>
    <property type="match status" value="1"/>
</dbReference>
<evidence type="ECO:0000256" key="4">
    <source>
        <dbReference type="ARBA" id="ARBA00022597"/>
    </source>
</evidence>
<proteinExistence type="predicted"/>
<keyword evidence="7" id="KW-0418">Kinase</keyword>
<name>A0A401IQA0_9LACO</name>
<keyword evidence="4" id="KW-0762">Sugar transport</keyword>
<evidence type="ECO:0000256" key="6">
    <source>
        <dbReference type="ARBA" id="ARBA00022683"/>
    </source>
</evidence>
<dbReference type="EMBL" id="BFFP01000001">
    <property type="protein sequence ID" value="GBG93690.1"/>
    <property type="molecule type" value="Genomic_DNA"/>
</dbReference>
<reference evidence="11 12" key="1">
    <citation type="journal article" date="2019" name="Int. J. Syst. Evol. Microbiol.">
        <title>Lactobacillus salitolerans sp. nov., a novel lactic acid bacterium isolated from spent mushroom substrates.</title>
        <authorList>
            <person name="Tohno M."/>
            <person name="Tanizawa Y."/>
            <person name="Kojima Y."/>
            <person name="Sakamoto M."/>
            <person name="Nakamura Y."/>
            <person name="Ohkuma M."/>
            <person name="Kobayashi H."/>
        </authorList>
    </citation>
    <scope>NUCLEOTIDE SEQUENCE [LARGE SCALE GENOMIC DNA]</scope>
    <source>
        <strain evidence="11 12">YK43</strain>
    </source>
</reference>
<organism evidence="11 12">
    <name type="scientific">Ligilactobacillus salitolerans</name>
    <dbReference type="NCBI Taxonomy" id="1808352"/>
    <lineage>
        <taxon>Bacteria</taxon>
        <taxon>Bacillati</taxon>
        <taxon>Bacillota</taxon>
        <taxon>Bacilli</taxon>
        <taxon>Lactobacillales</taxon>
        <taxon>Lactobacillaceae</taxon>
        <taxon>Ligilactobacillus</taxon>
    </lineage>
</organism>
<evidence type="ECO:0000256" key="5">
    <source>
        <dbReference type="ARBA" id="ARBA00022679"/>
    </source>
</evidence>
<accession>A0A401IQA0</accession>
<protein>
    <submittedName>
        <fullName evidence="11">N-acetylglucosamine-specific PTS system IIB component</fullName>
    </submittedName>
</protein>
<keyword evidence="2" id="KW-0813">Transport</keyword>
<keyword evidence="3" id="KW-0963">Cytoplasm</keyword>
<evidence type="ECO:0000256" key="7">
    <source>
        <dbReference type="ARBA" id="ARBA00022777"/>
    </source>
</evidence>
<evidence type="ECO:0000256" key="8">
    <source>
        <dbReference type="PIRSR" id="PIRSR618455-1"/>
    </source>
</evidence>
<dbReference type="GO" id="GO:0009401">
    <property type="term" value="P:phosphoenolpyruvate-dependent sugar phosphotransferase system"/>
    <property type="evidence" value="ECO:0007669"/>
    <property type="project" value="UniProtKB-KW"/>
</dbReference>
<feature type="active site" description="Pros-phosphohistidine intermediate; for EIIB activity" evidence="8">
    <location>
        <position position="16"/>
    </location>
</feature>
<dbReference type="AlphaFoldDB" id="A0A401IQA0"/>
<feature type="domain" description="PTS EIIB type-4" evidence="10">
    <location>
        <begin position="1"/>
        <end position="162"/>
    </location>
</feature>
<evidence type="ECO:0000259" key="10">
    <source>
        <dbReference type="PROSITE" id="PS51101"/>
    </source>
</evidence>
<dbReference type="SUPFAM" id="SSF52728">
    <property type="entry name" value="PTS IIb component"/>
    <property type="match status" value="1"/>
</dbReference>
<evidence type="ECO:0000256" key="3">
    <source>
        <dbReference type="ARBA" id="ARBA00022490"/>
    </source>
</evidence>
<comment type="caution">
    <text evidence="11">The sequence shown here is derived from an EMBL/GenBank/DDBJ whole genome shotgun (WGS) entry which is preliminary data.</text>
</comment>
<evidence type="ECO:0000313" key="12">
    <source>
        <dbReference type="Proteomes" id="UP000286848"/>
    </source>
</evidence>
<feature type="modified residue" description="Phosphohistidine; by EIIA" evidence="9">
    <location>
        <position position="16"/>
    </location>
</feature>
<keyword evidence="6" id="KW-0598">Phosphotransferase system</keyword>
<dbReference type="GO" id="GO:0008982">
    <property type="term" value="F:protein-N(PI)-phosphohistidine-sugar phosphotransferase activity"/>
    <property type="evidence" value="ECO:0007669"/>
    <property type="project" value="InterPro"/>
</dbReference>
<dbReference type="GO" id="GO:0016301">
    <property type="term" value="F:kinase activity"/>
    <property type="evidence" value="ECO:0007669"/>
    <property type="project" value="UniProtKB-KW"/>
</dbReference>
<dbReference type="Proteomes" id="UP000286848">
    <property type="component" value="Unassembled WGS sequence"/>
</dbReference>
<dbReference type="InterPro" id="IPR036667">
    <property type="entry name" value="PTS_IIB_sorbose-sp_sf"/>
</dbReference>
<evidence type="ECO:0000313" key="11">
    <source>
        <dbReference type="EMBL" id="GBG93690.1"/>
    </source>
</evidence>
<dbReference type="NCBIfam" id="NF007288">
    <property type="entry name" value="PRK09756.1"/>
    <property type="match status" value="1"/>
</dbReference>
<dbReference type="NCBIfam" id="NF008508">
    <property type="entry name" value="PRK11425.1"/>
    <property type="match status" value="1"/>
</dbReference>
<dbReference type="Pfam" id="PF03830">
    <property type="entry name" value="PTSIIB_sorb"/>
    <property type="match status" value="1"/>
</dbReference>
<sequence>MSAHIVLTRIDNRLVHGQVGVTWTRAVGANLIVVANDQAAADPLQQKLMATTADSTGVGIRFFSLQKTIDIIHKAADRQKIFIVVKTPADAVKLVEGGVPITKINVGNMHYGKGKKEITKKVYVDEQDQKDLLQLASHEDIRVFIEDYPGEKKFTVDESLFK</sequence>
<dbReference type="PROSITE" id="PS51101">
    <property type="entry name" value="PTS_EIIB_TYPE_4"/>
    <property type="match status" value="1"/>
</dbReference>
<dbReference type="InterPro" id="IPR004720">
    <property type="entry name" value="PTS_IIB_sorbose-sp"/>
</dbReference>
<dbReference type="InterPro" id="IPR018455">
    <property type="entry name" value="PTS_IIB_sorbose-sp_subgr"/>
</dbReference>
<keyword evidence="5" id="KW-0808">Transferase</keyword>
<dbReference type="RefSeq" id="WP_124974425.1">
    <property type="nucleotide sequence ID" value="NZ_BFFP01000001.1"/>
</dbReference>
<dbReference type="NCBIfam" id="TIGR00854">
    <property type="entry name" value="pts-sorbose"/>
    <property type="match status" value="1"/>
</dbReference>
<dbReference type="Gene3D" id="3.40.35.10">
    <property type="entry name" value="Phosphotransferase system, sorbose subfamily IIB component"/>
    <property type="match status" value="1"/>
</dbReference>
<dbReference type="OrthoDB" id="9788818at2"/>
<evidence type="ECO:0000256" key="1">
    <source>
        <dbReference type="ARBA" id="ARBA00004496"/>
    </source>
</evidence>
<evidence type="ECO:0000256" key="9">
    <source>
        <dbReference type="PIRSR" id="PIRSR618455-2"/>
    </source>
</evidence>
<dbReference type="GO" id="GO:0005737">
    <property type="term" value="C:cytoplasm"/>
    <property type="evidence" value="ECO:0007669"/>
    <property type="project" value="UniProtKB-SubCell"/>
</dbReference>
<keyword evidence="12" id="KW-1185">Reference proteome</keyword>
<gene>
    <name evidence="11" type="ORF">LFYK43_01490</name>
</gene>
<comment type="subcellular location">
    <subcellularLocation>
        <location evidence="1">Cytoplasm</location>
    </subcellularLocation>
</comment>